<organism evidence="1 2">
    <name type="scientific">Tanacetum coccineum</name>
    <dbReference type="NCBI Taxonomy" id="301880"/>
    <lineage>
        <taxon>Eukaryota</taxon>
        <taxon>Viridiplantae</taxon>
        <taxon>Streptophyta</taxon>
        <taxon>Embryophyta</taxon>
        <taxon>Tracheophyta</taxon>
        <taxon>Spermatophyta</taxon>
        <taxon>Magnoliopsida</taxon>
        <taxon>eudicotyledons</taxon>
        <taxon>Gunneridae</taxon>
        <taxon>Pentapetalae</taxon>
        <taxon>asterids</taxon>
        <taxon>campanulids</taxon>
        <taxon>Asterales</taxon>
        <taxon>Asteraceae</taxon>
        <taxon>Asteroideae</taxon>
        <taxon>Anthemideae</taxon>
        <taxon>Anthemidinae</taxon>
        <taxon>Tanacetum</taxon>
    </lineage>
</organism>
<evidence type="ECO:0000313" key="1">
    <source>
        <dbReference type="EMBL" id="GJS62365.1"/>
    </source>
</evidence>
<proteinExistence type="predicted"/>
<dbReference type="Proteomes" id="UP001151760">
    <property type="component" value="Unassembled WGS sequence"/>
</dbReference>
<dbReference type="EMBL" id="BQNB010009355">
    <property type="protein sequence ID" value="GJS62365.1"/>
    <property type="molecule type" value="Genomic_DNA"/>
</dbReference>
<accession>A0ABQ4XBX7</accession>
<name>A0ABQ4XBX7_9ASTR</name>
<sequence>MEATGLVYDIKEGTILFEKDKERIVFKHIDFTNIKTDHIPPFFIRSDDDNNEKTHYLDSLDLGPEYKCDENVCRAIRSLMAMKGRRNEGEVTLYLMRRSLEVLRKFHWMILGGRFNKLSHVSSLLSKPGEY</sequence>
<keyword evidence="2" id="KW-1185">Reference proteome</keyword>
<comment type="caution">
    <text evidence="1">The sequence shown here is derived from an EMBL/GenBank/DDBJ whole genome shotgun (WGS) entry which is preliminary data.</text>
</comment>
<reference evidence="1" key="1">
    <citation type="journal article" date="2022" name="Int. J. Mol. Sci.">
        <title>Draft Genome of Tanacetum Coccineum: Genomic Comparison of Closely Related Tanacetum-Family Plants.</title>
        <authorList>
            <person name="Yamashiro T."/>
            <person name="Shiraishi A."/>
            <person name="Nakayama K."/>
            <person name="Satake H."/>
        </authorList>
    </citation>
    <scope>NUCLEOTIDE SEQUENCE</scope>
</reference>
<gene>
    <name evidence="1" type="ORF">Tco_0657149</name>
</gene>
<evidence type="ECO:0000313" key="2">
    <source>
        <dbReference type="Proteomes" id="UP001151760"/>
    </source>
</evidence>
<reference evidence="1" key="2">
    <citation type="submission" date="2022-01" db="EMBL/GenBank/DDBJ databases">
        <authorList>
            <person name="Yamashiro T."/>
            <person name="Shiraishi A."/>
            <person name="Satake H."/>
            <person name="Nakayama K."/>
        </authorList>
    </citation>
    <scope>NUCLEOTIDE SEQUENCE</scope>
</reference>
<protein>
    <submittedName>
        <fullName evidence="1">Uncharacterized protein</fullName>
    </submittedName>
</protein>